<dbReference type="Pfam" id="PF08501">
    <property type="entry name" value="Shikimate_dh_N"/>
    <property type="match status" value="1"/>
</dbReference>
<name>A0A3S4V389_9ACTO</name>
<dbReference type="SUPFAM" id="SSF53223">
    <property type="entry name" value="Aminoacid dehydrogenase-like, N-terminal domain"/>
    <property type="match status" value="1"/>
</dbReference>
<dbReference type="CDD" id="cd01065">
    <property type="entry name" value="NAD_bind_Shikimate_DH"/>
    <property type="match status" value="1"/>
</dbReference>
<dbReference type="EC" id="1.1.1.25" evidence="5"/>
<dbReference type="InterPro" id="IPR046346">
    <property type="entry name" value="Aminoacid_DH-like_N_sf"/>
</dbReference>
<dbReference type="Gene3D" id="3.40.50.10860">
    <property type="entry name" value="Leucine Dehydrogenase, chain A, domain 1"/>
    <property type="match status" value="1"/>
</dbReference>
<dbReference type="GO" id="GO:0019632">
    <property type="term" value="P:shikimate metabolic process"/>
    <property type="evidence" value="ECO:0007669"/>
    <property type="project" value="TreeGrafter"/>
</dbReference>
<dbReference type="Proteomes" id="UP000266895">
    <property type="component" value="Chromosome"/>
</dbReference>
<dbReference type="OrthoDB" id="9776868at2"/>
<comment type="pathway">
    <text evidence="1">Metabolic intermediate biosynthesis; chorismate biosynthesis; chorismate from D-erythrose 4-phosphate and phosphoenolpyruvate: step 4/7.</text>
</comment>
<keyword evidence="2" id="KW-0057">Aromatic amino acid biosynthesis</keyword>
<dbReference type="InterPro" id="IPR022893">
    <property type="entry name" value="Shikimate_DH_fam"/>
</dbReference>
<accession>A0A3S4V389</accession>
<feature type="domain" description="SDH C-terminal" evidence="4">
    <location>
        <begin position="283"/>
        <end position="311"/>
    </location>
</feature>
<dbReference type="Pfam" id="PF18317">
    <property type="entry name" value="SDH_C"/>
    <property type="match status" value="1"/>
</dbReference>
<dbReference type="AlphaFoldDB" id="A0A3S4V389"/>
<dbReference type="GO" id="GO:0009073">
    <property type="term" value="P:aromatic amino acid family biosynthetic process"/>
    <property type="evidence" value="ECO:0007669"/>
    <property type="project" value="UniProtKB-KW"/>
</dbReference>
<dbReference type="InterPro" id="IPR036291">
    <property type="entry name" value="NAD(P)-bd_dom_sf"/>
</dbReference>
<sequence length="317" mass="32524">MTASVDRGPGGRAAVIGHPVSHSLSPVLHRAAYEDLGLEGWGYGILEVPAGGLAGVLEQVAAAPEPGEPAWVGLSVTMPHKQDLAEALDVVDPLAQAVGAVNTVVVQRPGRDRGLLTGFNTDVVGIVEALHEAGRGAGGPVWQRPGRRALVLGAGATACSALAALAQLGAASITVAARNHAGPRRALAAAHRMGLEVEALGWSPGEPGSDARVAAEMARCELVVSTLPAGLADHLSAPLDHALADQGGPRPGAAVLDVVYDPWPTLLAAVWERHGAAVAPGWLMLLHQAVPQVRLMTGRTPRLAPMRAALREALDAR</sequence>
<dbReference type="GO" id="GO:0050661">
    <property type="term" value="F:NADP binding"/>
    <property type="evidence" value="ECO:0007669"/>
    <property type="project" value="TreeGrafter"/>
</dbReference>
<keyword evidence="2" id="KW-0028">Amino-acid biosynthesis</keyword>
<dbReference type="SUPFAM" id="SSF51735">
    <property type="entry name" value="NAD(P)-binding Rossmann-fold domains"/>
    <property type="match status" value="1"/>
</dbReference>
<organism evidence="5 6">
    <name type="scientific">Actinomyces howellii</name>
    <dbReference type="NCBI Taxonomy" id="52771"/>
    <lineage>
        <taxon>Bacteria</taxon>
        <taxon>Bacillati</taxon>
        <taxon>Actinomycetota</taxon>
        <taxon>Actinomycetes</taxon>
        <taxon>Actinomycetales</taxon>
        <taxon>Actinomycetaceae</taxon>
        <taxon>Actinomyces</taxon>
    </lineage>
</organism>
<gene>
    <name evidence="5" type="primary">aroE</name>
    <name evidence="5" type="ORF">NCTC11636_00303</name>
</gene>
<dbReference type="Gene3D" id="3.40.50.720">
    <property type="entry name" value="NAD(P)-binding Rossmann-like Domain"/>
    <property type="match status" value="1"/>
</dbReference>
<dbReference type="GO" id="GO:0005829">
    <property type="term" value="C:cytosol"/>
    <property type="evidence" value="ECO:0007669"/>
    <property type="project" value="TreeGrafter"/>
</dbReference>
<reference evidence="5 6" key="1">
    <citation type="submission" date="2018-12" db="EMBL/GenBank/DDBJ databases">
        <authorList>
            <consortium name="Pathogen Informatics"/>
        </authorList>
    </citation>
    <scope>NUCLEOTIDE SEQUENCE [LARGE SCALE GENOMIC DNA]</scope>
    <source>
        <strain evidence="5 6">NCTC11636</strain>
    </source>
</reference>
<dbReference type="PANTHER" id="PTHR21089:SF1">
    <property type="entry name" value="BIFUNCTIONAL 3-DEHYDROQUINATE DEHYDRATASE_SHIKIMATE DEHYDROGENASE, CHLOROPLASTIC"/>
    <property type="match status" value="1"/>
</dbReference>
<feature type="domain" description="Shikimate dehydrogenase substrate binding N-terminal" evidence="3">
    <location>
        <begin position="15"/>
        <end position="104"/>
    </location>
</feature>
<evidence type="ECO:0000256" key="2">
    <source>
        <dbReference type="ARBA" id="ARBA00023141"/>
    </source>
</evidence>
<dbReference type="GO" id="GO:0009423">
    <property type="term" value="P:chorismate biosynthetic process"/>
    <property type="evidence" value="ECO:0007669"/>
    <property type="project" value="TreeGrafter"/>
</dbReference>
<evidence type="ECO:0000313" key="6">
    <source>
        <dbReference type="Proteomes" id="UP000266895"/>
    </source>
</evidence>
<dbReference type="InterPro" id="IPR041121">
    <property type="entry name" value="SDH_C"/>
</dbReference>
<evidence type="ECO:0000256" key="1">
    <source>
        <dbReference type="ARBA" id="ARBA00004871"/>
    </source>
</evidence>
<keyword evidence="5" id="KW-0560">Oxidoreductase</keyword>
<keyword evidence="6" id="KW-1185">Reference proteome</keyword>
<evidence type="ECO:0000259" key="4">
    <source>
        <dbReference type="Pfam" id="PF18317"/>
    </source>
</evidence>
<evidence type="ECO:0000313" key="5">
    <source>
        <dbReference type="EMBL" id="VEG26007.1"/>
    </source>
</evidence>
<dbReference type="InterPro" id="IPR013708">
    <property type="entry name" value="Shikimate_DH-bd_N"/>
</dbReference>
<dbReference type="NCBIfam" id="NF001311">
    <property type="entry name" value="PRK00258.1-3"/>
    <property type="match status" value="1"/>
</dbReference>
<proteinExistence type="predicted"/>
<protein>
    <submittedName>
        <fullName evidence="5">Shikimate dehydrogenase</fullName>
        <ecNumber evidence="5">1.1.1.25</ecNumber>
    </submittedName>
</protein>
<dbReference type="EMBL" id="LR134350">
    <property type="protein sequence ID" value="VEG26007.1"/>
    <property type="molecule type" value="Genomic_DNA"/>
</dbReference>
<evidence type="ECO:0000259" key="3">
    <source>
        <dbReference type="Pfam" id="PF08501"/>
    </source>
</evidence>
<dbReference type="PANTHER" id="PTHR21089">
    <property type="entry name" value="SHIKIMATE DEHYDROGENASE"/>
    <property type="match status" value="1"/>
</dbReference>
<dbReference type="RefSeq" id="WP_126381436.1">
    <property type="nucleotide sequence ID" value="NZ_LR134350.1"/>
</dbReference>
<dbReference type="GO" id="GO:0004764">
    <property type="term" value="F:shikimate 3-dehydrogenase (NADP+) activity"/>
    <property type="evidence" value="ECO:0007669"/>
    <property type="project" value="UniProtKB-EC"/>
</dbReference>
<dbReference type="KEGG" id="ahw:NCTC11636_00303"/>